<organism evidence="2 3">
    <name type="scientific">Gymnopilus junonius</name>
    <name type="common">Spectacular rustgill mushroom</name>
    <name type="synonym">Gymnopilus spectabilis subsp. junonius</name>
    <dbReference type="NCBI Taxonomy" id="109634"/>
    <lineage>
        <taxon>Eukaryota</taxon>
        <taxon>Fungi</taxon>
        <taxon>Dikarya</taxon>
        <taxon>Basidiomycota</taxon>
        <taxon>Agaricomycotina</taxon>
        <taxon>Agaricomycetes</taxon>
        <taxon>Agaricomycetidae</taxon>
        <taxon>Agaricales</taxon>
        <taxon>Agaricineae</taxon>
        <taxon>Hymenogastraceae</taxon>
        <taxon>Gymnopilus</taxon>
    </lineage>
</organism>
<evidence type="ECO:0000313" key="2">
    <source>
        <dbReference type="EMBL" id="KAF8888187.1"/>
    </source>
</evidence>
<dbReference type="Proteomes" id="UP000724874">
    <property type="component" value="Unassembled WGS sequence"/>
</dbReference>
<dbReference type="OrthoDB" id="10044727at2759"/>
<comment type="caution">
    <text evidence="2">The sequence shown here is derived from an EMBL/GenBank/DDBJ whole genome shotgun (WGS) entry which is preliminary data.</text>
</comment>
<dbReference type="EMBL" id="JADNYJ010000086">
    <property type="protein sequence ID" value="KAF8888187.1"/>
    <property type="molecule type" value="Genomic_DNA"/>
</dbReference>
<reference evidence="2" key="1">
    <citation type="submission" date="2020-11" db="EMBL/GenBank/DDBJ databases">
        <authorList>
            <consortium name="DOE Joint Genome Institute"/>
            <person name="Ahrendt S."/>
            <person name="Riley R."/>
            <person name="Andreopoulos W."/>
            <person name="LaButti K."/>
            <person name="Pangilinan J."/>
            <person name="Ruiz-duenas F.J."/>
            <person name="Barrasa J.M."/>
            <person name="Sanchez-Garcia M."/>
            <person name="Camarero S."/>
            <person name="Miyauchi S."/>
            <person name="Serrano A."/>
            <person name="Linde D."/>
            <person name="Babiker R."/>
            <person name="Drula E."/>
            <person name="Ayuso-Fernandez I."/>
            <person name="Pacheco R."/>
            <person name="Padilla G."/>
            <person name="Ferreira P."/>
            <person name="Barriuso J."/>
            <person name="Kellner H."/>
            <person name="Castanera R."/>
            <person name="Alfaro M."/>
            <person name="Ramirez L."/>
            <person name="Pisabarro A.G."/>
            <person name="Kuo A."/>
            <person name="Tritt A."/>
            <person name="Lipzen A."/>
            <person name="He G."/>
            <person name="Yan M."/>
            <person name="Ng V."/>
            <person name="Cullen D."/>
            <person name="Martin F."/>
            <person name="Rosso M.-N."/>
            <person name="Henrissat B."/>
            <person name="Hibbett D."/>
            <person name="Martinez A.T."/>
            <person name="Grigoriev I.V."/>
        </authorList>
    </citation>
    <scope>NUCLEOTIDE SEQUENCE</scope>
    <source>
        <strain evidence="2">AH 44721</strain>
    </source>
</reference>
<proteinExistence type="predicted"/>
<protein>
    <submittedName>
        <fullName evidence="2">Uncharacterized protein</fullName>
    </submittedName>
</protein>
<sequence>MEIPLPADNTPRRFHHRATVEDITDEQDSETVFPDSPEKVINNDDDDEGEDDTRSDQEGEGSAQDDEKDTQWMPPTVGAAREAHQKIKTILQPPRKTGKGYKDPNLHLLLRSQLEAMMQFLHVYTNPSSKVCGKWTAASLKTA</sequence>
<name>A0A9P5NFU4_GYMJU</name>
<accession>A0A9P5NFU4</accession>
<dbReference type="AlphaFoldDB" id="A0A9P5NFU4"/>
<feature type="region of interest" description="Disordered" evidence="1">
    <location>
        <begin position="1"/>
        <end position="81"/>
    </location>
</feature>
<keyword evidence="3" id="KW-1185">Reference proteome</keyword>
<evidence type="ECO:0000256" key="1">
    <source>
        <dbReference type="SAM" id="MobiDB-lite"/>
    </source>
</evidence>
<evidence type="ECO:0000313" key="3">
    <source>
        <dbReference type="Proteomes" id="UP000724874"/>
    </source>
</evidence>
<gene>
    <name evidence="2" type="ORF">CPB84DRAFT_1849698</name>
</gene>